<evidence type="ECO:0000256" key="1">
    <source>
        <dbReference type="SAM" id="SignalP"/>
    </source>
</evidence>
<evidence type="ECO:0000313" key="2">
    <source>
        <dbReference type="EMBL" id="HGY93329.1"/>
    </source>
</evidence>
<dbReference type="Pfam" id="PF20367">
    <property type="entry name" value="DUF6662"/>
    <property type="match status" value="1"/>
</dbReference>
<reference evidence="2" key="1">
    <citation type="journal article" date="2020" name="mSystems">
        <title>Genome- and Community-Level Interaction Insights into Carbon Utilization and Element Cycling Functions of Hydrothermarchaeota in Hydrothermal Sediment.</title>
        <authorList>
            <person name="Zhou Z."/>
            <person name="Liu Y."/>
            <person name="Xu W."/>
            <person name="Pan J."/>
            <person name="Luo Z.H."/>
            <person name="Li M."/>
        </authorList>
    </citation>
    <scope>NUCLEOTIDE SEQUENCE [LARGE SCALE GENOMIC DNA]</scope>
    <source>
        <strain evidence="2">SpSt-855</strain>
    </source>
</reference>
<dbReference type="InterPro" id="IPR046603">
    <property type="entry name" value="DUF6662"/>
</dbReference>
<accession>A0A7V5CSB6</accession>
<evidence type="ECO:0008006" key="3">
    <source>
        <dbReference type="Google" id="ProtNLM"/>
    </source>
</evidence>
<comment type="caution">
    <text evidence="2">The sequence shown here is derived from an EMBL/GenBank/DDBJ whole genome shotgun (WGS) entry which is preliminary data.</text>
</comment>
<feature type="chain" id="PRO_5030801950" description="Lipoprotein" evidence="1">
    <location>
        <begin position="44"/>
        <end position="318"/>
    </location>
</feature>
<name>A0A7V5CSB6_9BACT</name>
<protein>
    <recommendedName>
        <fullName evidence="3">Lipoprotein</fullName>
    </recommendedName>
</protein>
<dbReference type="EMBL" id="DTKL01000010">
    <property type="protein sequence ID" value="HGY93329.1"/>
    <property type="molecule type" value="Genomic_DNA"/>
</dbReference>
<gene>
    <name evidence="2" type="ORF">ENW50_01360</name>
</gene>
<feature type="signal peptide" evidence="1">
    <location>
        <begin position="1"/>
        <end position="43"/>
    </location>
</feature>
<keyword evidence="1" id="KW-0732">Signal</keyword>
<organism evidence="2">
    <name type="scientific">Acidobacterium capsulatum</name>
    <dbReference type="NCBI Taxonomy" id="33075"/>
    <lineage>
        <taxon>Bacteria</taxon>
        <taxon>Pseudomonadati</taxon>
        <taxon>Acidobacteriota</taxon>
        <taxon>Terriglobia</taxon>
        <taxon>Terriglobales</taxon>
        <taxon>Acidobacteriaceae</taxon>
        <taxon>Acidobacterium</taxon>
    </lineage>
</organism>
<proteinExistence type="predicted"/>
<sequence length="318" mass="36806">MLRTNYAVSFLIPRLAGSGNWQRRCLHAAVLLLLLWAPMLAHADEPLFGFTYTTDTLPQGKYEVEQWSTTRFTKSQGNFWLQENRTEFSYGLSNRFQLSLYQDYDSTAAYHNGPFGATTPGEPFSFDSPDPNAHYRGTAYISTDIEAIYRILSPYEHFMGIGVYSEARAGRDFFETENRLLFQKNFRQDRVVLAANFTYAPELRNNRPGPLTLNETDMNADYGASYRFIPNWSAGFELVNEREFDSWTFWNKEINDAYFTGPSLHYAGRHFFATGTFLEQMPWATTHESTNPGTIVGGRDYDNDFEKYRARLKVGWYF</sequence>
<dbReference type="AlphaFoldDB" id="A0A7V5CSB6"/>